<dbReference type="HOGENOM" id="CLU_034632_0_0_11"/>
<dbReference type="InterPro" id="IPR001962">
    <property type="entry name" value="Asn_synthase"/>
</dbReference>
<proteinExistence type="predicted"/>
<dbReference type="RefSeq" id="WP_017986477.1">
    <property type="nucleotide sequence ID" value="NZ_AQUL01000001.1"/>
</dbReference>
<dbReference type="EMBL" id="CP009110">
    <property type="protein sequence ID" value="AIJ20610.1"/>
    <property type="molecule type" value="Genomic_DNA"/>
</dbReference>
<evidence type="ECO:0000313" key="3">
    <source>
        <dbReference type="Proteomes" id="UP000062973"/>
    </source>
</evidence>
<dbReference type="KEGG" id="amq:AMETH_0518"/>
<evidence type="ECO:0000259" key="1">
    <source>
        <dbReference type="Pfam" id="PF00733"/>
    </source>
</evidence>
<gene>
    <name evidence="2" type="ORF">AMETH_0518</name>
</gene>
<sequence>MPSSSTEAPPRLSTLDIAAGRPLGSAPFPLGEPADPVLALRNALRPALLRDPCVIAFSGGRDSSVLLAVAADLAAREGLAPPIALTFRYPGDQAADESAWQESVIRHVGVESWVRREIGDELDLIGPLVQPVLRARGPVYPAALGNTVLLASHAPGGSLVTGNAGDEVLGGHRLGTLRAVARRRGRGMTAADWARFAVCAAPGFARREVARRSVPMPWLRPDLRRVVWREAADRPLRWETSVRTALATRAYAVGFRTRADAAAEHDCELVEPFADPSFAASYAAGRPVTRAAGTRLVADGLLPEAVLQRRDKARFNASRFGRRSREFARNWNGRGVDGALVDPDALRAAWLADEPPASTAMLLQQAWLAT</sequence>
<organism evidence="2 3">
    <name type="scientific">Amycolatopsis methanolica 239</name>
    <dbReference type="NCBI Taxonomy" id="1068978"/>
    <lineage>
        <taxon>Bacteria</taxon>
        <taxon>Bacillati</taxon>
        <taxon>Actinomycetota</taxon>
        <taxon>Actinomycetes</taxon>
        <taxon>Pseudonocardiales</taxon>
        <taxon>Pseudonocardiaceae</taxon>
        <taxon>Amycolatopsis</taxon>
        <taxon>Amycolatopsis methanolica group</taxon>
    </lineage>
</organism>
<keyword evidence="3" id="KW-1185">Reference proteome</keyword>
<name>A0A076MP63_AMYME</name>
<dbReference type="PATRIC" id="fig|1068978.7.peg.544"/>
<protein>
    <submittedName>
        <fullName evidence="2">Asparagine synthase</fullName>
    </submittedName>
</protein>
<dbReference type="InterPro" id="IPR014729">
    <property type="entry name" value="Rossmann-like_a/b/a_fold"/>
</dbReference>
<dbReference type="SUPFAM" id="SSF52402">
    <property type="entry name" value="Adenine nucleotide alpha hydrolases-like"/>
    <property type="match status" value="1"/>
</dbReference>
<dbReference type="eggNOG" id="COG0367">
    <property type="taxonomic scope" value="Bacteria"/>
</dbReference>
<evidence type="ECO:0000313" key="2">
    <source>
        <dbReference type="EMBL" id="AIJ20610.1"/>
    </source>
</evidence>
<feature type="domain" description="Asparagine synthetase" evidence="1">
    <location>
        <begin position="52"/>
        <end position="352"/>
    </location>
</feature>
<dbReference type="Pfam" id="PF00733">
    <property type="entry name" value="Asn_synthase"/>
    <property type="match status" value="1"/>
</dbReference>
<dbReference type="Gene3D" id="3.40.50.620">
    <property type="entry name" value="HUPs"/>
    <property type="match status" value="1"/>
</dbReference>
<dbReference type="AlphaFoldDB" id="A0A076MP63"/>
<dbReference type="Proteomes" id="UP000062973">
    <property type="component" value="Chromosome"/>
</dbReference>
<dbReference type="GO" id="GO:0004066">
    <property type="term" value="F:asparagine synthase (glutamine-hydrolyzing) activity"/>
    <property type="evidence" value="ECO:0007669"/>
    <property type="project" value="InterPro"/>
</dbReference>
<accession>A0A076MP63</accession>
<reference evidence="2 3" key="1">
    <citation type="submission" date="2014-07" db="EMBL/GenBank/DDBJ databases">
        <title>Whole Genome Sequence of the Amycolatopsis methanolica 239.</title>
        <authorList>
            <person name="Tang B."/>
        </authorList>
    </citation>
    <scope>NUCLEOTIDE SEQUENCE [LARGE SCALE GENOMIC DNA]</scope>
    <source>
        <strain evidence="2 3">239</strain>
    </source>
</reference>
<dbReference type="STRING" id="1068978.AMETH_0518"/>
<dbReference type="GO" id="GO:0006529">
    <property type="term" value="P:asparagine biosynthetic process"/>
    <property type="evidence" value="ECO:0007669"/>
    <property type="project" value="InterPro"/>
</dbReference>